<dbReference type="PANTHER" id="PTHR43317:SF1">
    <property type="entry name" value="THERMOSPERMINE SYNTHASE ACAULIS5"/>
    <property type="match status" value="1"/>
</dbReference>
<dbReference type="InParanoid" id="A0A2G5E7L3"/>
<evidence type="ECO:0008006" key="4">
    <source>
        <dbReference type="Google" id="ProtNLM"/>
    </source>
</evidence>
<dbReference type="OrthoDB" id="2016285at2759"/>
<evidence type="ECO:0000313" key="2">
    <source>
        <dbReference type="EMBL" id="PIA51742.1"/>
    </source>
</evidence>
<name>A0A2G5E7L3_AQUCA</name>
<reference evidence="2 3" key="1">
    <citation type="submission" date="2017-09" db="EMBL/GenBank/DDBJ databases">
        <title>WGS assembly of Aquilegia coerulea Goldsmith.</title>
        <authorList>
            <person name="Hodges S."/>
            <person name="Kramer E."/>
            <person name="Nordborg M."/>
            <person name="Tomkins J."/>
            <person name="Borevitz J."/>
            <person name="Derieg N."/>
            <person name="Yan J."/>
            <person name="Mihaltcheva S."/>
            <person name="Hayes R.D."/>
            <person name="Rokhsar D."/>
        </authorList>
    </citation>
    <scope>NUCLEOTIDE SEQUENCE [LARGE SCALE GENOMIC DNA]</scope>
    <source>
        <strain evidence="3">cv. Goldsmith</strain>
    </source>
</reference>
<dbReference type="GO" id="GO:0010487">
    <property type="term" value="F:thermospermine synthase activity"/>
    <property type="evidence" value="ECO:0007669"/>
    <property type="project" value="TreeGrafter"/>
</dbReference>
<accession>A0A2G5E7L3</accession>
<dbReference type="Proteomes" id="UP000230069">
    <property type="component" value="Unassembled WGS sequence"/>
</dbReference>
<evidence type="ECO:0000313" key="3">
    <source>
        <dbReference type="Proteomes" id="UP000230069"/>
    </source>
</evidence>
<keyword evidence="1" id="KW-0620">Polyamine biosynthesis</keyword>
<sequence length="335" mass="37628">MSSLPHQIRPLNLNPIQTSRLFVSTYPNNLKLSYKITPRSTQLQRLTSKSQETHLINTQNKSQEDGISSDHAKVLAKFKSKYNHIRVIEVSRRADHPFAGSRLLLLDKPGNIHSISFLFKQFTNTYFDVFATFPPIIPPGPLGILGFGAGSAAHLILELYPQVSIHGWELDPSVISVGRKFFDLSKLEEENPNRLFVYIGDALEANVEDGFSGILVDMFCKGSLIPELQDRRTWEKLKSRLRKGGRIMVNVAGSCVESEDLERDGKLVMEETLKAMHCVFADQVFVLSLGNRKEDSSIALTGSLPDLDAWKQVLPPALRCYVNMWTPLSKMITTS</sequence>
<dbReference type="STRING" id="218851.A0A2G5E7L3"/>
<dbReference type="CDD" id="cd02440">
    <property type="entry name" value="AdoMet_MTases"/>
    <property type="match status" value="1"/>
</dbReference>
<evidence type="ECO:0000256" key="1">
    <source>
        <dbReference type="ARBA" id="ARBA00023115"/>
    </source>
</evidence>
<dbReference type="FunFam" id="3.40.50.150:FF:000299">
    <property type="entry name" value="S-adenosyl-L-methionine-dependent methyltransferases superfamily protein"/>
    <property type="match status" value="1"/>
</dbReference>
<protein>
    <recommendedName>
        <fullName evidence="4">PABS domain-containing protein</fullName>
    </recommendedName>
</protein>
<dbReference type="PANTHER" id="PTHR43317">
    <property type="entry name" value="THERMOSPERMINE SYNTHASE ACAULIS5"/>
    <property type="match status" value="1"/>
</dbReference>
<dbReference type="EMBL" id="KZ305028">
    <property type="protein sequence ID" value="PIA51742.1"/>
    <property type="molecule type" value="Genomic_DNA"/>
</dbReference>
<keyword evidence="3" id="KW-1185">Reference proteome</keyword>
<dbReference type="FunCoup" id="A0A2G5E7L3">
    <property type="interactions" value="966"/>
</dbReference>
<gene>
    <name evidence="2" type="ORF">AQUCO_01100546v1</name>
</gene>
<dbReference type="AlphaFoldDB" id="A0A2G5E7L3"/>
<dbReference type="Gene3D" id="3.40.50.150">
    <property type="entry name" value="Vaccinia Virus protein VP39"/>
    <property type="match status" value="1"/>
</dbReference>
<dbReference type="GO" id="GO:0006596">
    <property type="term" value="P:polyamine biosynthetic process"/>
    <property type="evidence" value="ECO:0007669"/>
    <property type="project" value="UniProtKB-KW"/>
</dbReference>
<organism evidence="2 3">
    <name type="scientific">Aquilegia coerulea</name>
    <name type="common">Rocky mountain columbine</name>
    <dbReference type="NCBI Taxonomy" id="218851"/>
    <lineage>
        <taxon>Eukaryota</taxon>
        <taxon>Viridiplantae</taxon>
        <taxon>Streptophyta</taxon>
        <taxon>Embryophyta</taxon>
        <taxon>Tracheophyta</taxon>
        <taxon>Spermatophyta</taxon>
        <taxon>Magnoliopsida</taxon>
        <taxon>Ranunculales</taxon>
        <taxon>Ranunculaceae</taxon>
        <taxon>Thalictroideae</taxon>
        <taxon>Aquilegia</taxon>
    </lineage>
</organism>
<dbReference type="InterPro" id="IPR029063">
    <property type="entry name" value="SAM-dependent_MTases_sf"/>
</dbReference>
<dbReference type="SUPFAM" id="SSF53335">
    <property type="entry name" value="S-adenosyl-L-methionine-dependent methyltransferases"/>
    <property type="match status" value="1"/>
</dbReference>
<proteinExistence type="predicted"/>